<dbReference type="EMBL" id="JBHSHC010000016">
    <property type="protein sequence ID" value="MFC4766369.1"/>
    <property type="molecule type" value="Genomic_DNA"/>
</dbReference>
<dbReference type="InterPro" id="IPR051201">
    <property type="entry name" value="Chloro_Bact_Ser_Proteases"/>
</dbReference>
<keyword evidence="2 4" id="KW-0378">Hydrolase</keyword>
<dbReference type="InterPro" id="IPR001940">
    <property type="entry name" value="Peptidase_S1C"/>
</dbReference>
<gene>
    <name evidence="4" type="ORF">ACFO8Q_03025</name>
</gene>
<keyword evidence="1 4" id="KW-0645">Protease</keyword>
<reference evidence="5" key="1">
    <citation type="journal article" date="2019" name="Int. J. Syst. Evol. Microbiol.">
        <title>The Global Catalogue of Microorganisms (GCM) 10K type strain sequencing project: providing services to taxonomists for standard genome sequencing and annotation.</title>
        <authorList>
            <consortium name="The Broad Institute Genomics Platform"/>
            <consortium name="The Broad Institute Genome Sequencing Center for Infectious Disease"/>
            <person name="Wu L."/>
            <person name="Ma J."/>
        </authorList>
    </citation>
    <scope>NUCLEOTIDE SEQUENCE [LARGE SCALE GENOMIC DNA]</scope>
    <source>
        <strain evidence="5">WYCCWR 12678</strain>
    </source>
</reference>
<dbReference type="GO" id="GO:0008233">
    <property type="term" value="F:peptidase activity"/>
    <property type="evidence" value="ECO:0007669"/>
    <property type="project" value="UniProtKB-KW"/>
</dbReference>
<accession>A0ABV9PWA0</accession>
<dbReference type="PANTHER" id="PTHR43343">
    <property type="entry name" value="PEPTIDASE S12"/>
    <property type="match status" value="1"/>
</dbReference>
<dbReference type="RefSeq" id="WP_380024204.1">
    <property type="nucleotide sequence ID" value="NZ_JBHSHC010000016.1"/>
</dbReference>
<comment type="caution">
    <text evidence="4">The sequence shown here is derived from an EMBL/GenBank/DDBJ whole genome shotgun (WGS) entry which is preliminary data.</text>
</comment>
<dbReference type="PANTHER" id="PTHR43343:SF3">
    <property type="entry name" value="PROTEASE DO-LIKE 8, CHLOROPLASTIC"/>
    <property type="match status" value="1"/>
</dbReference>
<protein>
    <submittedName>
        <fullName evidence="4">S1C family serine protease</fullName>
        <ecNumber evidence="4">3.4.21.-</ecNumber>
    </submittedName>
</protein>
<keyword evidence="5" id="KW-1185">Reference proteome</keyword>
<dbReference type="Gene3D" id="2.40.10.120">
    <property type="match status" value="1"/>
</dbReference>
<dbReference type="InterPro" id="IPR009003">
    <property type="entry name" value="Peptidase_S1_PA"/>
</dbReference>
<dbReference type="PRINTS" id="PR00834">
    <property type="entry name" value="PROTEASES2C"/>
</dbReference>
<name>A0ABV9PWA0_9BACL</name>
<dbReference type="Pfam" id="PF13365">
    <property type="entry name" value="Trypsin_2"/>
    <property type="match status" value="1"/>
</dbReference>
<keyword evidence="3" id="KW-0720">Serine protease</keyword>
<proteinExistence type="predicted"/>
<evidence type="ECO:0000256" key="3">
    <source>
        <dbReference type="ARBA" id="ARBA00022825"/>
    </source>
</evidence>
<sequence>MQKNKQTEVKRLVKKRGARSTQPGSFNSFVDIADRFKRAVVMIEVLQDRRQRRVPLFGFDFVPESSNEVMNVGTGFVCDKRGYIITNQHVVQGASEVIVSFNGEKKSHSAKVIKTDYNLDLALLKTTLPPNVPALRLGNSREVRPGEWVMAIGNPLGLEHSVTVGVISAVNRPLTIGDRRYKHLIQTDAAINRGNSGGPLFNANGEVIGVNTAVSQSSQGIGFAIGADVVRSMIRKWIPPEGN</sequence>
<evidence type="ECO:0000256" key="1">
    <source>
        <dbReference type="ARBA" id="ARBA00022670"/>
    </source>
</evidence>
<evidence type="ECO:0000313" key="4">
    <source>
        <dbReference type="EMBL" id="MFC4766369.1"/>
    </source>
</evidence>
<dbReference type="Proteomes" id="UP001596002">
    <property type="component" value="Unassembled WGS sequence"/>
</dbReference>
<evidence type="ECO:0000313" key="5">
    <source>
        <dbReference type="Proteomes" id="UP001596002"/>
    </source>
</evidence>
<dbReference type="GO" id="GO:0006508">
    <property type="term" value="P:proteolysis"/>
    <property type="evidence" value="ECO:0007669"/>
    <property type="project" value="UniProtKB-KW"/>
</dbReference>
<evidence type="ECO:0000256" key="2">
    <source>
        <dbReference type="ARBA" id="ARBA00022801"/>
    </source>
</evidence>
<organism evidence="4 5">
    <name type="scientific">Effusibacillus consociatus</name>
    <dbReference type="NCBI Taxonomy" id="1117041"/>
    <lineage>
        <taxon>Bacteria</taxon>
        <taxon>Bacillati</taxon>
        <taxon>Bacillota</taxon>
        <taxon>Bacilli</taxon>
        <taxon>Bacillales</taxon>
        <taxon>Alicyclobacillaceae</taxon>
        <taxon>Effusibacillus</taxon>
    </lineage>
</organism>
<dbReference type="SUPFAM" id="SSF50494">
    <property type="entry name" value="Trypsin-like serine proteases"/>
    <property type="match status" value="1"/>
</dbReference>
<dbReference type="EC" id="3.4.21.-" evidence="4"/>